<protein>
    <submittedName>
        <fullName evidence="2">Pyridoxamine 5'-phosphate oxidase-related FMN-binding</fullName>
    </submittedName>
</protein>
<dbReference type="Proteomes" id="UP000008561">
    <property type="component" value="Chromosome"/>
</dbReference>
<dbReference type="SUPFAM" id="SSF50475">
    <property type="entry name" value="FMN-binding split barrel"/>
    <property type="match status" value="1"/>
</dbReference>
<dbReference type="PANTHER" id="PTHR28040">
    <property type="entry name" value="PYRIDOXAMINE 5'-PHOSPHATE OXIDASE YLR456W HOMOLOG-RELATED"/>
    <property type="match status" value="1"/>
</dbReference>
<dbReference type="Pfam" id="PF01243">
    <property type="entry name" value="PNPOx_N"/>
    <property type="match status" value="1"/>
</dbReference>
<organism evidence="2 3">
    <name type="scientific">Desulfosudis oleivorans (strain DSM 6200 / JCM 39069 / Hxd3)</name>
    <name type="common">Desulfococcus oleovorans</name>
    <dbReference type="NCBI Taxonomy" id="96561"/>
    <lineage>
        <taxon>Bacteria</taxon>
        <taxon>Pseudomonadati</taxon>
        <taxon>Thermodesulfobacteriota</taxon>
        <taxon>Desulfobacteria</taxon>
        <taxon>Desulfobacterales</taxon>
        <taxon>Desulfosudaceae</taxon>
        <taxon>Desulfosudis</taxon>
    </lineage>
</organism>
<dbReference type="HOGENOM" id="CLU_123705_1_0_7"/>
<dbReference type="EMBL" id="CP000859">
    <property type="protein sequence ID" value="ABW67948.1"/>
    <property type="molecule type" value="Genomic_DNA"/>
</dbReference>
<evidence type="ECO:0000313" key="3">
    <source>
        <dbReference type="Proteomes" id="UP000008561"/>
    </source>
</evidence>
<dbReference type="eggNOG" id="COG3467">
    <property type="taxonomic scope" value="Bacteria"/>
</dbReference>
<dbReference type="AlphaFoldDB" id="A8ZUB6"/>
<gene>
    <name evidence="2" type="ordered locus">Dole_2144</name>
</gene>
<evidence type="ECO:0000259" key="1">
    <source>
        <dbReference type="Pfam" id="PF01243"/>
    </source>
</evidence>
<name>A8ZUB6_DESOH</name>
<evidence type="ECO:0000313" key="2">
    <source>
        <dbReference type="EMBL" id="ABW67948.1"/>
    </source>
</evidence>
<dbReference type="PANTHER" id="PTHR28040:SF1">
    <property type="entry name" value="PYRIDOXAMINE 5'-PHOSPHATE OXIDASE YLR456W HOMOLOG-RELATED"/>
    <property type="match status" value="1"/>
</dbReference>
<dbReference type="KEGG" id="dol:Dole_2144"/>
<keyword evidence="3" id="KW-1185">Reference proteome</keyword>
<proteinExistence type="predicted"/>
<dbReference type="InterPro" id="IPR012349">
    <property type="entry name" value="Split_barrel_FMN-bd"/>
</dbReference>
<dbReference type="Gene3D" id="2.30.110.10">
    <property type="entry name" value="Electron Transport, Fmn-binding Protein, Chain A"/>
    <property type="match status" value="1"/>
</dbReference>
<feature type="domain" description="Pyridoxamine 5'-phosphate oxidase N-terminal" evidence="1">
    <location>
        <begin position="7"/>
        <end position="98"/>
    </location>
</feature>
<dbReference type="GO" id="GO:0005737">
    <property type="term" value="C:cytoplasm"/>
    <property type="evidence" value="ECO:0007669"/>
    <property type="project" value="TreeGrafter"/>
</dbReference>
<reference evidence="2 3" key="1">
    <citation type="submission" date="2007-10" db="EMBL/GenBank/DDBJ databases">
        <title>Complete sequence of Desulfococcus oleovorans Hxd3.</title>
        <authorList>
            <consortium name="US DOE Joint Genome Institute"/>
            <person name="Copeland A."/>
            <person name="Lucas S."/>
            <person name="Lapidus A."/>
            <person name="Barry K."/>
            <person name="Glavina del Rio T."/>
            <person name="Dalin E."/>
            <person name="Tice H."/>
            <person name="Pitluck S."/>
            <person name="Kiss H."/>
            <person name="Brettin T."/>
            <person name="Bruce D."/>
            <person name="Detter J.C."/>
            <person name="Han C."/>
            <person name="Schmutz J."/>
            <person name="Larimer F."/>
            <person name="Land M."/>
            <person name="Hauser L."/>
            <person name="Kyrpides N."/>
            <person name="Kim E."/>
            <person name="Wawrik B."/>
            <person name="Richardson P."/>
        </authorList>
    </citation>
    <scope>NUCLEOTIDE SEQUENCE [LARGE SCALE GENOMIC DNA]</scope>
    <source>
        <strain evidence="3">DSM 6200 / JCM 39069 / Hxd3</strain>
    </source>
</reference>
<sequence>MTDTINRQVHTLIQNGRHCVLATANNNRPYCSLMAYVAASDGAAVYMVTHRHTRKFGNLTGNPAVSLLIDTRDTPRPRALTLEGTCFEVADLSEKERIYGLFLTDHPYMHAFVNHEDAVLIRIDIAAALYLDGLVDAHHVSFPEKTQ</sequence>
<dbReference type="RefSeq" id="WP_012175560.1">
    <property type="nucleotide sequence ID" value="NC_009943.1"/>
</dbReference>
<dbReference type="STRING" id="96561.Dole_2144"/>
<dbReference type="InterPro" id="IPR052841">
    <property type="entry name" value="PMP_oxidase-like"/>
</dbReference>
<dbReference type="InterPro" id="IPR011576">
    <property type="entry name" value="Pyridox_Oxase_N"/>
</dbReference>
<accession>A8ZUB6</accession>